<evidence type="ECO:0000256" key="1">
    <source>
        <dbReference type="ARBA" id="ARBA00004245"/>
    </source>
</evidence>
<dbReference type="PANTHER" id="PTHR19321:SF0">
    <property type="entry name" value="65-KDA MICROTUBULE-ASSOCIATED PROTEIN 6"/>
    <property type="match status" value="1"/>
</dbReference>
<dbReference type="AlphaFoldDB" id="A0A314YJ29"/>
<comment type="similarity">
    <text evidence="2">Belongs to the MAP65/ASE1 family.</text>
</comment>
<dbReference type="GO" id="GO:0008017">
    <property type="term" value="F:microtubule binding"/>
    <property type="evidence" value="ECO:0007669"/>
    <property type="project" value="InterPro"/>
</dbReference>
<evidence type="ECO:0000256" key="4">
    <source>
        <dbReference type="ARBA" id="ARBA00023212"/>
    </source>
</evidence>
<dbReference type="GO" id="GO:0000226">
    <property type="term" value="P:microtubule cytoskeleton organization"/>
    <property type="evidence" value="ECO:0007669"/>
    <property type="project" value="InterPro"/>
</dbReference>
<dbReference type="GO" id="GO:0005819">
    <property type="term" value="C:spindle"/>
    <property type="evidence" value="ECO:0007669"/>
    <property type="project" value="TreeGrafter"/>
</dbReference>
<accession>A0A314YJ29</accession>
<keyword evidence="4" id="KW-0963">Cytoplasm</keyword>
<dbReference type="PANTHER" id="PTHR19321">
    <property type="entry name" value="PROTEIN REGULATOR OF CYTOKINESIS 1 PRC1-RELATED"/>
    <property type="match status" value="1"/>
</dbReference>
<dbReference type="GO" id="GO:0005874">
    <property type="term" value="C:microtubule"/>
    <property type="evidence" value="ECO:0007669"/>
    <property type="project" value="UniProtKB-KW"/>
</dbReference>
<keyword evidence="4" id="KW-0206">Cytoskeleton</keyword>
<comment type="caution">
    <text evidence="5">The sequence shown here is derived from an EMBL/GenBank/DDBJ whole genome shotgun (WGS) entry which is preliminary data.</text>
</comment>
<comment type="subcellular location">
    <subcellularLocation>
        <location evidence="1">Cytoplasm</location>
        <location evidence="1">Cytoskeleton</location>
    </subcellularLocation>
</comment>
<sequence length="236" mass="26448">MLALGSPTIRVRTSTNCNVLLKELQQIWNDIGESEADQDRMLLELERECLDVYRRKVDEAANAKARLHQSVAAKEAELATLMATLGELNIDSPIQREKRSNSLEQKLASVAPLVEDLRVKKEERMKQFSDIKAQIEKISGEISGYNHLNNAPVSSLTLDEQDLSVRKLTEYQAHLHTLQKEKSDRLHKVLECVNEVHSLCGVLGLDFGQTVSEVDPSLHRTSIEQSTTSAIAHLKA</sequence>
<dbReference type="OrthoDB" id="642895at2759"/>
<evidence type="ECO:0000313" key="5">
    <source>
        <dbReference type="EMBL" id="PQQ06593.1"/>
    </source>
</evidence>
<organism evidence="5 6">
    <name type="scientific">Prunus yedoensis var. nudiflora</name>
    <dbReference type="NCBI Taxonomy" id="2094558"/>
    <lineage>
        <taxon>Eukaryota</taxon>
        <taxon>Viridiplantae</taxon>
        <taxon>Streptophyta</taxon>
        <taxon>Embryophyta</taxon>
        <taxon>Tracheophyta</taxon>
        <taxon>Spermatophyta</taxon>
        <taxon>Magnoliopsida</taxon>
        <taxon>eudicotyledons</taxon>
        <taxon>Gunneridae</taxon>
        <taxon>Pentapetalae</taxon>
        <taxon>rosids</taxon>
        <taxon>fabids</taxon>
        <taxon>Rosales</taxon>
        <taxon>Rosaceae</taxon>
        <taxon>Amygdaloideae</taxon>
        <taxon>Amygdaleae</taxon>
        <taxon>Prunus</taxon>
    </lineage>
</organism>
<evidence type="ECO:0000256" key="3">
    <source>
        <dbReference type="ARBA" id="ARBA00022701"/>
    </source>
</evidence>
<protein>
    <submittedName>
        <fullName evidence="5">65-kDa microtubule-associated protein 6</fullName>
    </submittedName>
</protein>
<name>A0A314YJ29_PRUYE</name>
<proteinExistence type="inferred from homology"/>
<dbReference type="Proteomes" id="UP000250321">
    <property type="component" value="Unassembled WGS sequence"/>
</dbReference>
<dbReference type="STRING" id="2094558.A0A314YJ29"/>
<dbReference type="GO" id="GO:0005737">
    <property type="term" value="C:cytoplasm"/>
    <property type="evidence" value="ECO:0007669"/>
    <property type="project" value="TreeGrafter"/>
</dbReference>
<gene>
    <name evidence="5" type="ORF">Pyn_17393</name>
</gene>
<dbReference type="InterPro" id="IPR007145">
    <property type="entry name" value="MAP65_Ase1_PRC1"/>
</dbReference>
<reference evidence="5 6" key="1">
    <citation type="submission" date="2018-02" db="EMBL/GenBank/DDBJ databases">
        <title>Draft genome of wild Prunus yedoensis var. nudiflora.</title>
        <authorList>
            <person name="Baek S."/>
            <person name="Kim J.-H."/>
            <person name="Choi K."/>
            <person name="Kim G.-B."/>
            <person name="Cho A."/>
            <person name="Jang H."/>
            <person name="Shin C.-H."/>
            <person name="Yu H.-J."/>
            <person name="Mun J.-H."/>
        </authorList>
    </citation>
    <scope>NUCLEOTIDE SEQUENCE [LARGE SCALE GENOMIC DNA]</scope>
    <source>
        <strain evidence="6">cv. Jeju island</strain>
        <tissue evidence="5">Leaf</tissue>
    </source>
</reference>
<dbReference type="EMBL" id="PJQY01000947">
    <property type="protein sequence ID" value="PQQ06593.1"/>
    <property type="molecule type" value="Genomic_DNA"/>
</dbReference>
<dbReference type="Pfam" id="PF03999">
    <property type="entry name" value="MAP65_ASE1"/>
    <property type="match status" value="1"/>
</dbReference>
<keyword evidence="6" id="KW-1185">Reference proteome</keyword>
<keyword evidence="3" id="KW-0493">Microtubule</keyword>
<evidence type="ECO:0000313" key="6">
    <source>
        <dbReference type="Proteomes" id="UP000250321"/>
    </source>
</evidence>
<evidence type="ECO:0000256" key="2">
    <source>
        <dbReference type="ARBA" id="ARBA00006187"/>
    </source>
</evidence>